<evidence type="ECO:0000259" key="4">
    <source>
        <dbReference type="PROSITE" id="PS50871"/>
    </source>
</evidence>
<proteinExistence type="predicted"/>
<keyword evidence="2" id="KW-0964">Secreted</keyword>
<dbReference type="InterPro" id="IPR001073">
    <property type="entry name" value="C1q_dom"/>
</dbReference>
<dbReference type="Pfam" id="PF00386">
    <property type="entry name" value="C1q"/>
    <property type="match status" value="1"/>
</dbReference>
<evidence type="ECO:0000256" key="1">
    <source>
        <dbReference type="ARBA" id="ARBA00004613"/>
    </source>
</evidence>
<dbReference type="Gene3D" id="2.60.120.40">
    <property type="match status" value="1"/>
</dbReference>
<comment type="subcellular location">
    <subcellularLocation>
        <location evidence="1">Secreted</location>
    </subcellularLocation>
</comment>
<dbReference type="GO" id="GO:0005576">
    <property type="term" value="C:extracellular region"/>
    <property type="evidence" value="ECO:0007669"/>
    <property type="project" value="UniProtKB-SubCell"/>
</dbReference>
<dbReference type="PROSITE" id="PS50871">
    <property type="entry name" value="C1Q"/>
    <property type="match status" value="1"/>
</dbReference>
<dbReference type="Proteomes" id="UP000596742">
    <property type="component" value="Unassembled WGS sequence"/>
</dbReference>
<evidence type="ECO:0000256" key="3">
    <source>
        <dbReference type="ARBA" id="ARBA00022729"/>
    </source>
</evidence>
<comment type="caution">
    <text evidence="5">The sequence shown here is derived from an EMBL/GenBank/DDBJ whole genome shotgun (WGS) entry which is preliminary data.</text>
</comment>
<keyword evidence="6" id="KW-1185">Reference proteome</keyword>
<feature type="domain" description="C1q" evidence="4">
    <location>
        <begin position="24"/>
        <end position="174"/>
    </location>
</feature>
<evidence type="ECO:0000313" key="5">
    <source>
        <dbReference type="EMBL" id="VDI55950.1"/>
    </source>
</evidence>
<dbReference type="AlphaFoldDB" id="A0A8B6FXF1"/>
<name>A0A8B6FXF1_MYTGA</name>
<dbReference type="SMART" id="SM00110">
    <property type="entry name" value="C1Q"/>
    <property type="match status" value="1"/>
</dbReference>
<reference evidence="5" key="1">
    <citation type="submission" date="2018-11" db="EMBL/GenBank/DDBJ databases">
        <authorList>
            <person name="Alioto T."/>
            <person name="Alioto T."/>
        </authorList>
    </citation>
    <scope>NUCLEOTIDE SEQUENCE</scope>
</reference>
<gene>
    <name evidence="5" type="ORF">MGAL_10B042162</name>
</gene>
<evidence type="ECO:0000256" key="2">
    <source>
        <dbReference type="ARBA" id="ARBA00022525"/>
    </source>
</evidence>
<dbReference type="OrthoDB" id="6117244at2759"/>
<dbReference type="PANTHER" id="PTHR22923">
    <property type="entry name" value="CEREBELLIN-RELATED"/>
    <property type="match status" value="1"/>
</dbReference>
<dbReference type="SUPFAM" id="SSF49842">
    <property type="entry name" value="TNF-like"/>
    <property type="match status" value="1"/>
</dbReference>
<evidence type="ECO:0000313" key="6">
    <source>
        <dbReference type="Proteomes" id="UP000596742"/>
    </source>
</evidence>
<dbReference type="InterPro" id="IPR008983">
    <property type="entry name" value="Tumour_necrosis_fac-like_dom"/>
</dbReference>
<organism evidence="5 6">
    <name type="scientific">Mytilus galloprovincialis</name>
    <name type="common">Mediterranean mussel</name>
    <dbReference type="NCBI Taxonomy" id="29158"/>
    <lineage>
        <taxon>Eukaryota</taxon>
        <taxon>Metazoa</taxon>
        <taxon>Spiralia</taxon>
        <taxon>Lophotrochozoa</taxon>
        <taxon>Mollusca</taxon>
        <taxon>Bivalvia</taxon>
        <taxon>Autobranchia</taxon>
        <taxon>Pteriomorphia</taxon>
        <taxon>Mytilida</taxon>
        <taxon>Mytiloidea</taxon>
        <taxon>Mytilidae</taxon>
        <taxon>Mytilinae</taxon>
        <taxon>Mytilus</taxon>
    </lineage>
</organism>
<dbReference type="InterPro" id="IPR050822">
    <property type="entry name" value="Cerebellin_Synaptic_Org"/>
</dbReference>
<keyword evidence="3" id="KW-0732">Signal</keyword>
<sequence length="174" mass="19436">MAYNMHEEAVITRDFGRLIRFSQESTCLIAFSAYMSESKAGQSNSIIDGSTLIFDKVETNSGSDYSVFTGKFSVPSSGIYAFTWTICVDSRYTNPPGRLNYGEYGTELMMGSTKIGVLHTDTETKYDDACSTGFVIRYVSSGNQVYVRNNYAHQGKLLSKESQTRTTFSGWKMQ</sequence>
<protein>
    <recommendedName>
        <fullName evidence="4">C1q domain-containing protein</fullName>
    </recommendedName>
</protein>
<accession>A0A8B6FXF1</accession>
<dbReference type="PANTHER" id="PTHR22923:SF113">
    <property type="entry name" value="COMPLEMENT C1Q-LIKE PROTEIN 4"/>
    <property type="match status" value="1"/>
</dbReference>
<dbReference type="EMBL" id="UYJE01007552">
    <property type="protein sequence ID" value="VDI55950.1"/>
    <property type="molecule type" value="Genomic_DNA"/>
</dbReference>